<dbReference type="InterPro" id="IPR019421">
    <property type="entry name" value="7TM_GPCR_serpentine_rcpt_Srd"/>
</dbReference>
<sequence length="647" mass="72105">MADSCLQPILLAHWCASFCSISFNLLLTFIIYRHTPATFAKFGIMIKYHALADLLIATGGAATMQRVIATGWSVIFISYGPCVHFGSDFCYGMYTIALGGEAMQLYSLHASFAFRLLVIEGATPSKRTAFALIACVGMPVPIPYTLAFFVSRTDDAAVRLALNESLPEYLPYSHDVVTGISEVHHTAGIFTLLASVLLIWPAYLAIFVLRRAFLSSRYAIWLNYRSKILASLARQSGTLSEKSKRMHRTFVSMLPFTLTISASTLILGLLNILRDPALESSSMMSTLHQVIITVHACVSLTSIFFNLLLTFIIYRYTPANFSTFGIMIKWHAMADMFTALGGAAGMQRLILHGWSVYLISYGPCTFISSGLCYVSFTMEITGDSMQLYALLASFAFRLLVIEGKRTSRKTAFLIILCVGMPVPLPYAVSFYISRDDDETMRRMLNEILPEYLPYEHVVTDLELKRILFNLSSEEEIEKLKLKREEESLQFQICMENPGLTQAPMLTAQAMLPCILSISVATVIIGFLGIARDPALESSSMMFGDTMSMCSPIIVLALVDHYRSFVHVSPTRHRGQDAIHKDGTCTDRMNCNACSSPVLHKFDMNAVAVAFLVSKDDDAIMRRLLVEHLLYSHVVTGFTFHEHKANEL</sequence>
<accession>A0A2A6CLY1</accession>
<reference evidence="6" key="2">
    <citation type="submission" date="2022-06" db="UniProtKB">
        <authorList>
            <consortium name="EnsemblMetazoa"/>
        </authorList>
    </citation>
    <scope>IDENTIFICATION</scope>
    <source>
        <strain evidence="6">PS312</strain>
    </source>
</reference>
<evidence type="ECO:0000313" key="6">
    <source>
        <dbReference type="EnsemblMetazoa" id="PPA16352.1"/>
    </source>
</evidence>
<comment type="subcellular location">
    <subcellularLocation>
        <location evidence="1">Membrane</location>
        <topology evidence="1">Multi-pass membrane protein</topology>
    </subcellularLocation>
</comment>
<dbReference type="EnsemblMetazoa" id="PPA16352.1">
    <property type="protein sequence ID" value="PPA16352.1"/>
    <property type="gene ID" value="WBGene00105906"/>
</dbReference>
<evidence type="ECO:0000313" key="7">
    <source>
        <dbReference type="Proteomes" id="UP000005239"/>
    </source>
</evidence>
<dbReference type="PANTHER" id="PTHR22945">
    <property type="entry name" value="SERPENTINE RECEPTOR, CLASS D DELTA"/>
    <property type="match status" value="1"/>
</dbReference>
<gene>
    <name evidence="6" type="primary">WBGene00105906</name>
</gene>
<dbReference type="Proteomes" id="UP000005239">
    <property type="component" value="Unassembled WGS sequence"/>
</dbReference>
<dbReference type="GO" id="GO:0016020">
    <property type="term" value="C:membrane"/>
    <property type="evidence" value="ECO:0007669"/>
    <property type="project" value="UniProtKB-SubCell"/>
</dbReference>
<evidence type="ECO:0000256" key="3">
    <source>
        <dbReference type="ARBA" id="ARBA00022692"/>
    </source>
</evidence>
<dbReference type="InterPro" id="IPR050920">
    <property type="entry name" value="Nematode_rcpt-like_delta"/>
</dbReference>
<organism evidence="6 7">
    <name type="scientific">Pristionchus pacificus</name>
    <name type="common">Parasitic nematode worm</name>
    <dbReference type="NCBI Taxonomy" id="54126"/>
    <lineage>
        <taxon>Eukaryota</taxon>
        <taxon>Metazoa</taxon>
        <taxon>Ecdysozoa</taxon>
        <taxon>Nematoda</taxon>
        <taxon>Chromadorea</taxon>
        <taxon>Rhabditida</taxon>
        <taxon>Rhabditina</taxon>
        <taxon>Diplogasteromorpha</taxon>
        <taxon>Diplogasteroidea</taxon>
        <taxon>Neodiplogasteridae</taxon>
        <taxon>Pristionchus</taxon>
    </lineage>
</organism>
<keyword evidence="4" id="KW-1133">Transmembrane helix</keyword>
<evidence type="ECO:0000256" key="2">
    <source>
        <dbReference type="ARBA" id="ARBA00009166"/>
    </source>
</evidence>
<dbReference type="PANTHER" id="PTHR22945:SF40">
    <property type="entry name" value="SERPENTINE RECEPTOR, CLASS D (DELTA)-RELATED"/>
    <property type="match status" value="1"/>
</dbReference>
<keyword evidence="5" id="KW-0472">Membrane</keyword>
<name>A0A2A6CLY1_PRIPA</name>
<accession>A0A8R1YGF9</accession>
<comment type="similarity">
    <text evidence="2">Belongs to the nematode receptor-like protein srd family.</text>
</comment>
<reference evidence="7" key="1">
    <citation type="journal article" date="2008" name="Nat. Genet.">
        <title>The Pristionchus pacificus genome provides a unique perspective on nematode lifestyle and parasitism.</title>
        <authorList>
            <person name="Dieterich C."/>
            <person name="Clifton S.W."/>
            <person name="Schuster L.N."/>
            <person name="Chinwalla A."/>
            <person name="Delehaunty K."/>
            <person name="Dinkelacker I."/>
            <person name="Fulton L."/>
            <person name="Fulton R."/>
            <person name="Godfrey J."/>
            <person name="Minx P."/>
            <person name="Mitreva M."/>
            <person name="Roeseler W."/>
            <person name="Tian H."/>
            <person name="Witte H."/>
            <person name="Yang S.P."/>
            <person name="Wilson R.K."/>
            <person name="Sommer R.J."/>
        </authorList>
    </citation>
    <scope>NUCLEOTIDE SEQUENCE [LARGE SCALE GENOMIC DNA]</scope>
    <source>
        <strain evidence="7">PS312</strain>
    </source>
</reference>
<evidence type="ECO:0000256" key="4">
    <source>
        <dbReference type="ARBA" id="ARBA00022989"/>
    </source>
</evidence>
<protein>
    <submittedName>
        <fullName evidence="6">G protein-coupled receptor</fullName>
    </submittedName>
</protein>
<proteinExistence type="inferred from homology"/>
<dbReference type="AlphaFoldDB" id="A0A2A6CLY1"/>
<evidence type="ECO:0000256" key="1">
    <source>
        <dbReference type="ARBA" id="ARBA00004141"/>
    </source>
</evidence>
<keyword evidence="7" id="KW-1185">Reference proteome</keyword>
<keyword evidence="3" id="KW-0812">Transmembrane</keyword>
<dbReference type="Pfam" id="PF10317">
    <property type="entry name" value="7TM_GPCR_Srd"/>
    <property type="match status" value="3"/>
</dbReference>
<dbReference type="OrthoDB" id="5873989at2759"/>
<evidence type="ECO:0000256" key="5">
    <source>
        <dbReference type="ARBA" id="ARBA00023136"/>
    </source>
</evidence>